<dbReference type="Proteomes" id="UP000298656">
    <property type="component" value="Chromosome 1"/>
</dbReference>
<evidence type="ECO:0000313" key="1">
    <source>
        <dbReference type="EMBL" id="QCP51773.1"/>
    </source>
</evidence>
<proteinExistence type="predicted"/>
<name>A0A4P8IWB2_9BURK</name>
<gene>
    <name evidence="1" type="ORF">FAZ95_13965</name>
</gene>
<keyword evidence="2" id="KW-1185">Reference proteome</keyword>
<reference evidence="1 2" key="1">
    <citation type="submission" date="2019-05" db="EMBL/GenBank/DDBJ databases">
        <title>Burkholderia sp. DHOD12, isolated from subtropical forest soil.</title>
        <authorList>
            <person name="Gao Z.-H."/>
            <person name="Qiu L.-H."/>
        </authorList>
    </citation>
    <scope>NUCLEOTIDE SEQUENCE [LARGE SCALE GENOMIC DNA]</scope>
    <source>
        <strain evidence="1 2">DHOD12</strain>
    </source>
</reference>
<accession>A0A4P8IWB2</accession>
<dbReference type="OrthoDB" id="3598762at2"/>
<organism evidence="1 2">
    <name type="scientific">Trinickia violacea</name>
    <dbReference type="NCBI Taxonomy" id="2571746"/>
    <lineage>
        <taxon>Bacteria</taxon>
        <taxon>Pseudomonadati</taxon>
        <taxon>Pseudomonadota</taxon>
        <taxon>Betaproteobacteria</taxon>
        <taxon>Burkholderiales</taxon>
        <taxon>Burkholderiaceae</taxon>
        <taxon>Trinickia</taxon>
    </lineage>
</organism>
<dbReference type="InterPro" id="IPR019276">
    <property type="entry name" value="DUF2303"/>
</dbReference>
<dbReference type="KEGG" id="tvl:FAZ95_13965"/>
<protein>
    <submittedName>
        <fullName evidence="1">DUF2303 family protein</fullName>
    </submittedName>
</protein>
<dbReference type="AlphaFoldDB" id="A0A4P8IWB2"/>
<dbReference type="EMBL" id="CP040077">
    <property type="protein sequence ID" value="QCP51773.1"/>
    <property type="molecule type" value="Genomic_DNA"/>
</dbReference>
<dbReference type="Pfam" id="PF10065">
    <property type="entry name" value="DUF2303"/>
    <property type="match status" value="1"/>
</dbReference>
<sequence length="270" mass="30943">MKQPQEIASNTNAHIKRVALPPGWSLEERDDSKKLSAPLRKLATVRLRDADSFIDYLKRHGSLTDCTIWCQADYTKGQVAFTGILNDHGEDADKPAWRDHRALFSPEFSEEWRRWIGRNKQPFNQAEFAAFLEENLKDIASLTDSSLPSGSDMLQMALQFEATQDMRFKSAIRLQNGGVNMSFVQDDDDQTLQKMQIFERFAIGIPVFWNGDAYQIDARLRYRVRDGKLTFYYELIRHDKVLEAAATTVISTIKEKTGNPFFFGDPFAST</sequence>
<evidence type="ECO:0000313" key="2">
    <source>
        <dbReference type="Proteomes" id="UP000298656"/>
    </source>
</evidence>